<dbReference type="STRING" id="906689.A0A2I0V9Q4"/>
<reference evidence="1 2" key="1">
    <citation type="journal article" date="2016" name="Sci. Rep.">
        <title>The Dendrobium catenatum Lindl. genome sequence provides insights into polysaccharide synthase, floral development and adaptive evolution.</title>
        <authorList>
            <person name="Zhang G.Q."/>
            <person name="Xu Q."/>
            <person name="Bian C."/>
            <person name="Tsai W.C."/>
            <person name="Yeh C.M."/>
            <person name="Liu K.W."/>
            <person name="Yoshida K."/>
            <person name="Zhang L.S."/>
            <person name="Chang S.B."/>
            <person name="Chen F."/>
            <person name="Shi Y."/>
            <person name="Su Y.Y."/>
            <person name="Zhang Y.Q."/>
            <person name="Chen L.J."/>
            <person name="Yin Y."/>
            <person name="Lin M."/>
            <person name="Huang H."/>
            <person name="Deng H."/>
            <person name="Wang Z.W."/>
            <person name="Zhu S.L."/>
            <person name="Zhao X."/>
            <person name="Deng C."/>
            <person name="Niu S.C."/>
            <person name="Huang J."/>
            <person name="Wang M."/>
            <person name="Liu G.H."/>
            <person name="Yang H.J."/>
            <person name="Xiao X.J."/>
            <person name="Hsiao Y.Y."/>
            <person name="Wu W.L."/>
            <person name="Chen Y.Y."/>
            <person name="Mitsuda N."/>
            <person name="Ohme-Takagi M."/>
            <person name="Luo Y.B."/>
            <person name="Van de Peer Y."/>
            <person name="Liu Z.J."/>
        </authorList>
    </citation>
    <scope>NUCLEOTIDE SEQUENCE [LARGE SCALE GENOMIC DNA]</scope>
    <source>
        <tissue evidence="1">The whole plant</tissue>
    </source>
</reference>
<name>A0A2I0V9Q4_9ASPA</name>
<organism evidence="1 2">
    <name type="scientific">Dendrobium catenatum</name>
    <dbReference type="NCBI Taxonomy" id="906689"/>
    <lineage>
        <taxon>Eukaryota</taxon>
        <taxon>Viridiplantae</taxon>
        <taxon>Streptophyta</taxon>
        <taxon>Embryophyta</taxon>
        <taxon>Tracheophyta</taxon>
        <taxon>Spermatophyta</taxon>
        <taxon>Magnoliopsida</taxon>
        <taxon>Liliopsida</taxon>
        <taxon>Asparagales</taxon>
        <taxon>Orchidaceae</taxon>
        <taxon>Epidendroideae</taxon>
        <taxon>Malaxideae</taxon>
        <taxon>Dendrobiinae</taxon>
        <taxon>Dendrobium</taxon>
    </lineage>
</organism>
<keyword evidence="2" id="KW-1185">Reference proteome</keyword>
<sequence length="70" mass="7957">MMWHLGYKTVEDFKVRFDKALGSGEGFSAAASNCFQSVMFAFNEACEGSLLEILIRFIELYIITIVRIVE</sequence>
<proteinExistence type="predicted"/>
<evidence type="ECO:0000313" key="2">
    <source>
        <dbReference type="Proteomes" id="UP000233837"/>
    </source>
</evidence>
<protein>
    <submittedName>
        <fullName evidence="1">Protein ROOT HAIR DEFECTIVE 3 like 1</fullName>
    </submittedName>
</protein>
<dbReference type="AlphaFoldDB" id="A0A2I0V9Q4"/>
<evidence type="ECO:0000313" key="1">
    <source>
        <dbReference type="EMBL" id="PKU60147.1"/>
    </source>
</evidence>
<dbReference type="EMBL" id="KZ504004">
    <property type="protein sequence ID" value="PKU60147.1"/>
    <property type="molecule type" value="Genomic_DNA"/>
</dbReference>
<dbReference type="Proteomes" id="UP000233837">
    <property type="component" value="Unassembled WGS sequence"/>
</dbReference>
<gene>
    <name evidence="1" type="ORF">MA16_Dca024448</name>
</gene>
<accession>A0A2I0V9Q4</accession>
<reference evidence="1 2" key="2">
    <citation type="journal article" date="2017" name="Nature">
        <title>The Apostasia genome and the evolution of orchids.</title>
        <authorList>
            <person name="Zhang G.Q."/>
            <person name="Liu K.W."/>
            <person name="Li Z."/>
            <person name="Lohaus R."/>
            <person name="Hsiao Y.Y."/>
            <person name="Niu S.C."/>
            <person name="Wang J.Y."/>
            <person name="Lin Y.C."/>
            <person name="Xu Q."/>
            <person name="Chen L.J."/>
            <person name="Yoshida K."/>
            <person name="Fujiwara S."/>
            <person name="Wang Z.W."/>
            <person name="Zhang Y.Q."/>
            <person name="Mitsuda N."/>
            <person name="Wang M."/>
            <person name="Liu G.H."/>
            <person name="Pecoraro L."/>
            <person name="Huang H.X."/>
            <person name="Xiao X.J."/>
            <person name="Lin M."/>
            <person name="Wu X.Y."/>
            <person name="Wu W.L."/>
            <person name="Chen Y.Y."/>
            <person name="Chang S.B."/>
            <person name="Sakamoto S."/>
            <person name="Ohme-Takagi M."/>
            <person name="Yagi M."/>
            <person name="Zeng S.J."/>
            <person name="Shen C.Y."/>
            <person name="Yeh C.M."/>
            <person name="Luo Y.B."/>
            <person name="Tsai W.C."/>
            <person name="Van de Peer Y."/>
            <person name="Liu Z.J."/>
        </authorList>
    </citation>
    <scope>NUCLEOTIDE SEQUENCE [LARGE SCALE GENOMIC DNA]</scope>
    <source>
        <tissue evidence="1">The whole plant</tissue>
    </source>
</reference>